<evidence type="ECO:0000256" key="1">
    <source>
        <dbReference type="SAM" id="MobiDB-lite"/>
    </source>
</evidence>
<feature type="transmembrane region" description="Helical" evidence="2">
    <location>
        <begin position="49"/>
        <end position="81"/>
    </location>
</feature>
<dbReference type="RefSeq" id="WP_087453187.1">
    <property type="nucleotide sequence ID" value="NZ_CP021417.2"/>
</dbReference>
<accession>A0A7Y4PA07</accession>
<evidence type="ECO:0000313" key="3">
    <source>
        <dbReference type="EMBL" id="ARU45300.1"/>
    </source>
</evidence>
<protein>
    <submittedName>
        <fullName evidence="3">Uncharacterized protein</fullName>
    </submittedName>
</protein>
<dbReference type="EMBL" id="CP021417">
    <property type="protein sequence ID" value="ARU45300.1"/>
    <property type="molecule type" value="Genomic_DNA"/>
</dbReference>
<dbReference type="AlphaFoldDB" id="A0A7Y4PA07"/>
<keyword evidence="4" id="KW-1185">Reference proteome</keyword>
<dbReference type="Proteomes" id="UP000195652">
    <property type="component" value="Chromosome"/>
</dbReference>
<feature type="compositionally biased region" description="Polar residues" evidence="1">
    <location>
        <begin position="33"/>
        <end position="42"/>
    </location>
</feature>
<organism evidence="3 4">
    <name type="scientific">Corynebacterium silvaticum</name>
    <dbReference type="NCBI Taxonomy" id="2320431"/>
    <lineage>
        <taxon>Bacteria</taxon>
        <taxon>Bacillati</taxon>
        <taxon>Actinomycetota</taxon>
        <taxon>Actinomycetes</taxon>
        <taxon>Mycobacteriales</taxon>
        <taxon>Corynebacteriaceae</taxon>
        <taxon>Corynebacterium</taxon>
    </lineage>
</organism>
<name>A0A7Y4PA07_9CORY</name>
<feature type="region of interest" description="Disordered" evidence="1">
    <location>
        <begin position="1"/>
        <end position="42"/>
    </location>
</feature>
<reference evidence="3 4" key="4">
    <citation type="journal article" date="2020" name="PLoS ONE">
        <title>Taxonomic classification of strain PO100/5 shows a broader geographic distribution and genetic markers of the recently described Corynebacterium silvaticum.</title>
        <authorList>
            <person name="Viana M.V.C."/>
            <person name="Profeta R."/>
            <person name="da Silva A.L."/>
            <person name="Hurtado R."/>
            <person name="Cerqueira J.C."/>
            <person name="Ribeiro B.F.S."/>
            <person name="Almeida M.O."/>
            <person name="Morais-Rodrigues F."/>
            <person name="Soares S.C."/>
            <person name="Oliveira M."/>
            <person name="Tavares L."/>
            <person name="Figueiredo H."/>
            <person name="Wattam A.R."/>
            <person name="Barh D."/>
            <person name="Ghosh P."/>
            <person name="Silva A."/>
            <person name="Azevedo V."/>
        </authorList>
    </citation>
    <scope>NUCLEOTIDE SEQUENCE [LARGE SCALE GENOMIC DNA]</scope>
    <source>
        <strain evidence="3 4">PO100/5</strain>
    </source>
</reference>
<dbReference type="GeneID" id="75006851"/>
<keyword evidence="2" id="KW-0812">Transmembrane</keyword>
<reference evidence="3 4" key="3">
    <citation type="journal article" date="2020" name="Int. J. Syst. Evol. Microbiol.">
        <title>Corynebacterium silvaticum sp. nov., a unique group of NTTB corynebacteria in wild boar and roe deer.</title>
        <authorList>
            <person name="Dangel A."/>
            <person name="Berger A."/>
            <person name="Rau J."/>
            <person name="Eisenberg T."/>
            <person name="Kampfer P."/>
            <person name="Margos G."/>
            <person name="Contzen M."/>
            <person name="Busse H.J."/>
            <person name="Konrad R."/>
            <person name="Peters M."/>
            <person name="Sting R."/>
            <person name="Sing A."/>
        </authorList>
    </citation>
    <scope>NUCLEOTIDE SEQUENCE [LARGE SCALE GENOMIC DNA]</scope>
    <source>
        <strain evidence="3 4">PO100/5</strain>
    </source>
</reference>
<evidence type="ECO:0000313" key="4">
    <source>
        <dbReference type="Proteomes" id="UP000195652"/>
    </source>
</evidence>
<sequence>MEMVHHHQEGETKKEIAQPVPDIPTIRNRGLPPNTNKPEKTMNTPLNNAAIYILVTTLAYLATGWTWTLIIGAIVTCSAIARHIRTDKA</sequence>
<dbReference type="OrthoDB" id="9915047at2"/>
<reference evidence="3 4" key="2">
    <citation type="journal article" date="2020" name="Antonie Van Leeuwenhoek">
        <title>Phylogenomic characterisation of a novel corynebacterial species pathogenic to animals.</title>
        <authorList>
            <person name="Moller J."/>
            <person name="Musella L."/>
            <person name="Melnikov V."/>
            <person name="Geissdorfer W."/>
            <person name="Burkovski A."/>
            <person name="Sangal V."/>
        </authorList>
    </citation>
    <scope>NUCLEOTIDE SEQUENCE [LARGE SCALE GENOMIC DNA]</scope>
    <source>
        <strain evidence="3 4">PO100/5</strain>
    </source>
</reference>
<keyword evidence="2" id="KW-0472">Membrane</keyword>
<dbReference type="KEGG" id="csil:CBE74_00865"/>
<feature type="compositionally biased region" description="Basic and acidic residues" evidence="1">
    <location>
        <begin position="1"/>
        <end position="16"/>
    </location>
</feature>
<keyword evidence="2" id="KW-1133">Transmembrane helix</keyword>
<gene>
    <name evidence="3" type="ORF">CBE74_00865</name>
</gene>
<proteinExistence type="predicted"/>
<reference evidence="3 4" key="1">
    <citation type="journal article" date="2014" name="BMC Vet. Res.">
        <title>First report of Corynebacterium pseudotuberculosis from caseous lymphadenitis lesions in Black Alentejano pig (Sus scrofa domesticus).</title>
        <authorList>
            <person name="Oliveira M."/>
            <person name="Barroco C."/>
            <person name="Mottola C."/>
            <person name="Santos R."/>
            <person name="Lemsaddek A."/>
            <person name="Tavares L."/>
            <person name="Semedo-Lemsaddek T."/>
        </authorList>
    </citation>
    <scope>NUCLEOTIDE SEQUENCE [LARGE SCALE GENOMIC DNA]</scope>
    <source>
        <strain evidence="3 4">PO100/5</strain>
    </source>
</reference>
<evidence type="ECO:0000256" key="2">
    <source>
        <dbReference type="SAM" id="Phobius"/>
    </source>
</evidence>